<proteinExistence type="predicted"/>
<protein>
    <submittedName>
        <fullName evidence="1">Uncharacterized protein</fullName>
    </submittedName>
</protein>
<reference evidence="1 2" key="1">
    <citation type="journal article" date="2006" name="PLoS Genet.">
        <title>Comparative genomics of emerging human ehrlichiosis agents.</title>
        <authorList>
            <person name="Dunning Hotopp J.C."/>
            <person name="Lin M."/>
            <person name="Madupu R."/>
            <person name="Crabtree J."/>
            <person name="Angiuoli S.V."/>
            <person name="Eisen J.A."/>
            <person name="Seshadri R."/>
            <person name="Ren Q."/>
            <person name="Wu M."/>
            <person name="Utterback T.R."/>
            <person name="Smith S."/>
            <person name="Lewis M."/>
            <person name="Khouri H."/>
            <person name="Zhang C."/>
            <person name="Niu H."/>
            <person name="Lin Q."/>
            <person name="Ohashi N."/>
            <person name="Zhi N."/>
            <person name="Nelson W."/>
            <person name="Brinkac L.M."/>
            <person name="Dodson R.J."/>
            <person name="Rosovitz M.J."/>
            <person name="Sundaram J."/>
            <person name="Daugherty S.C."/>
            <person name="Davidsen T."/>
            <person name="Durkin A.S."/>
            <person name="Gwinn M."/>
            <person name="Haft D.H."/>
            <person name="Selengut J.D."/>
            <person name="Sullivan S.A."/>
            <person name="Zafar N."/>
            <person name="Zhou L."/>
            <person name="Benahmed F."/>
            <person name="Forberger H."/>
            <person name="Halpin R."/>
            <person name="Mulligan S."/>
            <person name="Robinson J."/>
            <person name="White O."/>
            <person name="Rikihisa Y."/>
            <person name="Tettelin H."/>
        </authorList>
    </citation>
    <scope>NUCLEOTIDE SEQUENCE [LARGE SCALE GENOMIC DNA]</scope>
    <source>
        <strain evidence="2">ATCC CRL-10679 / Arkansas</strain>
    </source>
</reference>
<dbReference type="EMBL" id="CP000236">
    <property type="protein sequence ID" value="ABD44928.1"/>
    <property type="molecule type" value="Genomic_DNA"/>
</dbReference>
<evidence type="ECO:0000313" key="2">
    <source>
        <dbReference type="Proteomes" id="UP000008320"/>
    </source>
</evidence>
<accession>Q2GFM8</accession>
<dbReference type="KEGG" id="ech:ECH_0968"/>
<organism evidence="1 2">
    <name type="scientific">Ehrlichia chaffeensis (strain ATCC CRL-10679 / Arkansas)</name>
    <dbReference type="NCBI Taxonomy" id="205920"/>
    <lineage>
        <taxon>Bacteria</taxon>
        <taxon>Pseudomonadati</taxon>
        <taxon>Pseudomonadota</taxon>
        <taxon>Alphaproteobacteria</taxon>
        <taxon>Rickettsiales</taxon>
        <taxon>Anaplasmataceae</taxon>
        <taxon>Ehrlichia</taxon>
    </lineage>
</organism>
<dbReference type="Proteomes" id="UP000008320">
    <property type="component" value="Chromosome"/>
</dbReference>
<name>Q2GFM8_EHRCR</name>
<keyword evidence="2" id="KW-1185">Reference proteome</keyword>
<dbReference type="HOGENOM" id="CLU_3167505_0_0_5"/>
<gene>
    <name evidence="1" type="ordered locus">ECH_0968</name>
</gene>
<evidence type="ECO:0000313" key="1">
    <source>
        <dbReference type="EMBL" id="ABD44928.1"/>
    </source>
</evidence>
<sequence length="49" mass="5953">MMMNKEKLYYNRFYQSNTVSINNATVIFSMQQSTKILLKPNTKKIKYHY</sequence>
<dbReference type="AlphaFoldDB" id="Q2GFM8"/>